<sequence>MYGSSRMFPGAQRSTGPGNQSLAQLITAIHIRISQIETDSEYLDYYHEAKQDCHFGGPSPIVIQELLSAERRLIQADPELTAMLADAKTRLTQIISSGDTKKIKRAKKHMVLFFSAFRGQPEYGFVVDVPEVEGAILYAGLLGISRGEFMDMMDGQNELLEFDDSDDEVAGTASAAGGRGAPFGDAGRGAGMPPQGMFGASAAHGAGIPPEGMFGAGAGAGAGMPPQGMFGAGAAPGASVPSQGMFSTGAGAAGAGVPPQSMFGASPAPGAGMAQSGPGIPSAGLNSSRAPMFGTGAGRGGAGGLGGTGARGAGRGAARGGRGNFGGFGGCDM</sequence>
<proteinExistence type="predicted"/>
<dbReference type="AlphaFoldDB" id="A0A6A6U4R5"/>
<evidence type="ECO:0000313" key="1">
    <source>
        <dbReference type="EMBL" id="KAF2666283.1"/>
    </source>
</evidence>
<name>A0A6A6U4R5_9PEZI</name>
<reference evidence="1" key="1">
    <citation type="journal article" date="2020" name="Stud. Mycol.">
        <title>101 Dothideomycetes genomes: a test case for predicting lifestyles and emergence of pathogens.</title>
        <authorList>
            <person name="Haridas S."/>
            <person name="Albert R."/>
            <person name="Binder M."/>
            <person name="Bloem J."/>
            <person name="Labutti K."/>
            <person name="Salamov A."/>
            <person name="Andreopoulos B."/>
            <person name="Baker S."/>
            <person name="Barry K."/>
            <person name="Bills G."/>
            <person name="Bluhm B."/>
            <person name="Cannon C."/>
            <person name="Castanera R."/>
            <person name="Culley D."/>
            <person name="Daum C."/>
            <person name="Ezra D."/>
            <person name="Gonzalez J."/>
            <person name="Henrissat B."/>
            <person name="Kuo A."/>
            <person name="Liang C."/>
            <person name="Lipzen A."/>
            <person name="Lutzoni F."/>
            <person name="Magnuson J."/>
            <person name="Mondo S."/>
            <person name="Nolan M."/>
            <person name="Ohm R."/>
            <person name="Pangilinan J."/>
            <person name="Park H.-J."/>
            <person name="Ramirez L."/>
            <person name="Alfaro M."/>
            <person name="Sun H."/>
            <person name="Tritt A."/>
            <person name="Yoshinaga Y."/>
            <person name="Zwiers L.-H."/>
            <person name="Turgeon B."/>
            <person name="Goodwin S."/>
            <person name="Spatafora J."/>
            <person name="Crous P."/>
            <person name="Grigoriev I."/>
        </authorList>
    </citation>
    <scope>NUCLEOTIDE SEQUENCE</scope>
    <source>
        <strain evidence="1">CBS 115976</strain>
    </source>
</reference>
<accession>A0A6A6U4R5</accession>
<gene>
    <name evidence="1" type="ORF">BT63DRAFT_55067</name>
</gene>
<dbReference type="Proteomes" id="UP000799302">
    <property type="component" value="Unassembled WGS sequence"/>
</dbReference>
<evidence type="ECO:0000313" key="2">
    <source>
        <dbReference type="Proteomes" id="UP000799302"/>
    </source>
</evidence>
<protein>
    <submittedName>
        <fullName evidence="1">Uncharacterized protein</fullName>
    </submittedName>
</protein>
<dbReference type="EMBL" id="MU004239">
    <property type="protein sequence ID" value="KAF2666283.1"/>
    <property type="molecule type" value="Genomic_DNA"/>
</dbReference>
<organism evidence="1 2">
    <name type="scientific">Microthyrium microscopicum</name>
    <dbReference type="NCBI Taxonomy" id="703497"/>
    <lineage>
        <taxon>Eukaryota</taxon>
        <taxon>Fungi</taxon>
        <taxon>Dikarya</taxon>
        <taxon>Ascomycota</taxon>
        <taxon>Pezizomycotina</taxon>
        <taxon>Dothideomycetes</taxon>
        <taxon>Dothideomycetes incertae sedis</taxon>
        <taxon>Microthyriales</taxon>
        <taxon>Microthyriaceae</taxon>
        <taxon>Microthyrium</taxon>
    </lineage>
</organism>
<keyword evidence="2" id="KW-1185">Reference proteome</keyword>